<accession>A0A0N0I9N8</accession>
<evidence type="ECO:0000313" key="1">
    <source>
        <dbReference type="EMBL" id="KPD02343.1"/>
    </source>
</evidence>
<gene>
    <name evidence="1" type="ORF">M992_2347</name>
</gene>
<dbReference type="GeneID" id="79716770"/>
<dbReference type="GO" id="GO:0044780">
    <property type="term" value="P:bacterial-type flagellum assembly"/>
    <property type="evidence" value="ECO:0007669"/>
    <property type="project" value="InterPro"/>
</dbReference>
<keyword evidence="2" id="KW-1185">Reference proteome</keyword>
<dbReference type="InterPro" id="IPR036679">
    <property type="entry name" value="FlgN-like_sf"/>
</dbReference>
<dbReference type="EMBL" id="LGAA01000022">
    <property type="protein sequence ID" value="KPD02343.1"/>
    <property type="molecule type" value="Genomic_DNA"/>
</dbReference>
<dbReference type="RefSeq" id="WP_047256572.1">
    <property type="nucleotide sequence ID" value="NZ_CAWMUS010000022.1"/>
</dbReference>
<evidence type="ECO:0008006" key="3">
    <source>
        <dbReference type="Google" id="ProtNLM"/>
    </source>
</evidence>
<sequence length="138" mass="16109">MNNDFLSFHQSLTEDLGQLEAVLLQENTLLSQAHLTPSSLQSIAEKKRRLIETIQYRLKQAQLIPTDSSSKETIIKQQLQNKLTRLQTTNHHNGLLLEARMMLNQYKLDFLAPHYLPEYYGEQGYTQPLIHKRYESKV</sequence>
<dbReference type="AlphaFoldDB" id="A0A0N0I9N8"/>
<dbReference type="SUPFAM" id="SSF140566">
    <property type="entry name" value="FlgN-like"/>
    <property type="match status" value="1"/>
</dbReference>
<protein>
    <recommendedName>
        <fullName evidence="3">FlgN family flagellar biosynthesis protein</fullName>
    </recommendedName>
</protein>
<proteinExistence type="predicted"/>
<name>A0A0N0I9N8_9GAMM</name>
<dbReference type="Proteomes" id="UP000053226">
    <property type="component" value="Unassembled WGS sequence"/>
</dbReference>
<comment type="caution">
    <text evidence="1">The sequence shown here is derived from an EMBL/GenBank/DDBJ whole genome shotgun (WGS) entry which is preliminary data.</text>
</comment>
<organism evidence="1 2">
    <name type="scientific">Moellerella wisconsensis ATCC 35017</name>
    <dbReference type="NCBI Taxonomy" id="1354267"/>
    <lineage>
        <taxon>Bacteria</taxon>
        <taxon>Pseudomonadati</taxon>
        <taxon>Pseudomonadota</taxon>
        <taxon>Gammaproteobacteria</taxon>
        <taxon>Enterobacterales</taxon>
        <taxon>Morganellaceae</taxon>
        <taxon>Moellerella</taxon>
    </lineage>
</organism>
<evidence type="ECO:0000313" key="2">
    <source>
        <dbReference type="Proteomes" id="UP000053226"/>
    </source>
</evidence>
<reference evidence="1 2" key="1">
    <citation type="submission" date="2015-07" db="EMBL/GenBank/DDBJ databases">
        <title>ATOL: Assembling a taxonomically balanced genome-scale reconstruction of the evolutionary history of the Enterobacteriaceae.</title>
        <authorList>
            <person name="Plunkett G.III."/>
            <person name="Neeno-Eckwall E.C."/>
            <person name="Glasner J.D."/>
            <person name="Perna N.T."/>
        </authorList>
    </citation>
    <scope>NUCLEOTIDE SEQUENCE [LARGE SCALE GENOMIC DNA]</scope>
    <source>
        <strain evidence="1 2">ATCC 35017</strain>
    </source>
</reference>
<dbReference type="Gene3D" id="1.20.58.300">
    <property type="entry name" value="FlgN-like"/>
    <property type="match status" value="1"/>
</dbReference>